<dbReference type="PROSITE" id="PS51257">
    <property type="entry name" value="PROKAR_LIPOPROTEIN"/>
    <property type="match status" value="1"/>
</dbReference>
<gene>
    <name evidence="4" type="ORF">A1OK_13050</name>
</gene>
<dbReference type="AlphaFoldDB" id="A0A1E5C3V6"/>
<dbReference type="InterPro" id="IPR019734">
    <property type="entry name" value="TPR_rpt"/>
</dbReference>
<feature type="repeat" description="TPR" evidence="3">
    <location>
        <begin position="69"/>
        <end position="102"/>
    </location>
</feature>
<dbReference type="RefSeq" id="WP_016960894.1">
    <property type="nucleotide sequence ID" value="NZ_AJWN02000075.1"/>
</dbReference>
<accession>A0A1E5C3V6</accession>
<dbReference type="PANTHER" id="PTHR45586:SF1">
    <property type="entry name" value="LIPOPOLYSACCHARIDE ASSEMBLY PROTEIN B"/>
    <property type="match status" value="1"/>
</dbReference>
<organism evidence="4 5">
    <name type="scientific">Enterovibrio norvegicus FF-454</name>
    <dbReference type="NCBI Taxonomy" id="1185651"/>
    <lineage>
        <taxon>Bacteria</taxon>
        <taxon>Pseudomonadati</taxon>
        <taxon>Pseudomonadota</taxon>
        <taxon>Gammaproteobacteria</taxon>
        <taxon>Vibrionales</taxon>
        <taxon>Vibrionaceae</taxon>
        <taxon>Enterovibrio</taxon>
    </lineage>
</organism>
<keyword evidence="1" id="KW-0677">Repeat</keyword>
<evidence type="ECO:0000256" key="2">
    <source>
        <dbReference type="ARBA" id="ARBA00022803"/>
    </source>
</evidence>
<dbReference type="EMBL" id="AJWN02000075">
    <property type="protein sequence ID" value="OEE59862.1"/>
    <property type="molecule type" value="Genomic_DNA"/>
</dbReference>
<dbReference type="InterPro" id="IPR011990">
    <property type="entry name" value="TPR-like_helical_dom_sf"/>
</dbReference>
<proteinExistence type="predicted"/>
<protein>
    <submittedName>
        <fullName evidence="4">Type IV pilus biogenesis/stability protein PilW</fullName>
    </submittedName>
</protein>
<feature type="repeat" description="TPR" evidence="3">
    <location>
        <begin position="35"/>
        <end position="68"/>
    </location>
</feature>
<dbReference type="Proteomes" id="UP000095039">
    <property type="component" value="Unassembled WGS sequence"/>
</dbReference>
<keyword evidence="2 3" id="KW-0802">TPR repeat</keyword>
<dbReference type="NCBIfam" id="TIGR02521">
    <property type="entry name" value="type_IV_pilW"/>
    <property type="match status" value="1"/>
</dbReference>
<sequence>MARTLSTLLLMGLLAGCVTVTDKQSNVKFDSIDAAESRIALGIAYLNAGQWERARENLEMAVQFAPRYYRSLISFAHYLQQVEEFEQAEEQYITALRYSPKNGDVQNNYGVFLCRQERYDEAQKAFAKAIAQPYYYKLSGSFENAALCALKAGKTEDAKLWFAKAVDHEPNRPLSSVQLARLEVKDNQFNDARLRLFKFHKRYGYRAGSLYTLIELEHKAERPSEVARYANLLARQYPESNEYRQYLANEY</sequence>
<evidence type="ECO:0000313" key="5">
    <source>
        <dbReference type="Proteomes" id="UP000095039"/>
    </source>
</evidence>
<name>A0A1E5C3V6_9GAMM</name>
<dbReference type="Pfam" id="PF13432">
    <property type="entry name" value="TPR_16"/>
    <property type="match status" value="1"/>
</dbReference>
<dbReference type="InterPro" id="IPR013360">
    <property type="entry name" value="Pilus_4_PilW"/>
</dbReference>
<keyword evidence="5" id="KW-1185">Reference proteome</keyword>
<dbReference type="InterPro" id="IPR051012">
    <property type="entry name" value="CellSynth/LPSAsmb/PSIAsmb"/>
</dbReference>
<dbReference type="PROSITE" id="PS50005">
    <property type="entry name" value="TPR"/>
    <property type="match status" value="2"/>
</dbReference>
<comment type="caution">
    <text evidence="4">The sequence shown here is derived from an EMBL/GenBank/DDBJ whole genome shotgun (WGS) entry which is preliminary data.</text>
</comment>
<dbReference type="SUPFAM" id="SSF48452">
    <property type="entry name" value="TPR-like"/>
    <property type="match status" value="1"/>
</dbReference>
<evidence type="ECO:0000313" key="4">
    <source>
        <dbReference type="EMBL" id="OEE59862.1"/>
    </source>
</evidence>
<reference evidence="4 5" key="1">
    <citation type="journal article" date="2012" name="Science">
        <title>Ecological populations of bacteria act as socially cohesive units of antibiotic production and resistance.</title>
        <authorList>
            <person name="Cordero O.X."/>
            <person name="Wildschutte H."/>
            <person name="Kirkup B."/>
            <person name="Proehl S."/>
            <person name="Ngo L."/>
            <person name="Hussain F."/>
            <person name="Le Roux F."/>
            <person name="Mincer T."/>
            <person name="Polz M.F."/>
        </authorList>
    </citation>
    <scope>NUCLEOTIDE SEQUENCE [LARGE SCALE GENOMIC DNA]</scope>
    <source>
        <strain evidence="4 5">FF-454</strain>
    </source>
</reference>
<evidence type="ECO:0000256" key="3">
    <source>
        <dbReference type="PROSITE-ProRule" id="PRU00339"/>
    </source>
</evidence>
<evidence type="ECO:0000256" key="1">
    <source>
        <dbReference type="ARBA" id="ARBA00022737"/>
    </source>
</evidence>
<dbReference type="PANTHER" id="PTHR45586">
    <property type="entry name" value="TPR REPEAT-CONTAINING PROTEIN PA4667"/>
    <property type="match status" value="1"/>
</dbReference>
<dbReference type="SMART" id="SM00028">
    <property type="entry name" value="TPR"/>
    <property type="match status" value="4"/>
</dbReference>
<dbReference type="Gene3D" id="1.25.40.10">
    <property type="entry name" value="Tetratricopeptide repeat domain"/>
    <property type="match status" value="1"/>
</dbReference>